<dbReference type="EMBL" id="BART01002406">
    <property type="protein sequence ID" value="GAG61185.1"/>
    <property type="molecule type" value="Genomic_DNA"/>
</dbReference>
<feature type="domain" description="WYL" evidence="1">
    <location>
        <begin position="311"/>
        <end position="373"/>
    </location>
</feature>
<reference evidence="2" key="1">
    <citation type="journal article" date="2014" name="Front. Microbiol.">
        <title>High frequency of phylogenetically diverse reductive dehalogenase-homologous genes in deep subseafloor sedimentary metagenomes.</title>
        <authorList>
            <person name="Kawai M."/>
            <person name="Futagami T."/>
            <person name="Toyoda A."/>
            <person name="Takaki Y."/>
            <person name="Nishi S."/>
            <person name="Hori S."/>
            <person name="Arai W."/>
            <person name="Tsubouchi T."/>
            <person name="Morono Y."/>
            <person name="Uchiyama I."/>
            <person name="Ito T."/>
            <person name="Fujiyama A."/>
            <person name="Inagaki F."/>
            <person name="Takami H."/>
        </authorList>
    </citation>
    <scope>NUCLEOTIDE SEQUENCE</scope>
    <source>
        <strain evidence="2">Expedition CK06-06</strain>
    </source>
</reference>
<organism evidence="2">
    <name type="scientific">marine sediment metagenome</name>
    <dbReference type="NCBI Taxonomy" id="412755"/>
    <lineage>
        <taxon>unclassified sequences</taxon>
        <taxon>metagenomes</taxon>
        <taxon>ecological metagenomes</taxon>
    </lineage>
</organism>
<dbReference type="AlphaFoldDB" id="X0YXX1"/>
<sequence length="373" mass="43497">MISHEDIKNLVGEWSLREDIIEKDYVIGWILWGIGSDPDVGPRWAFKGGTCIKKCYIETYRFSEDLDFTVLPGGPIKLKEISSILDRILKRVAEESGIDFSLALTKIKQREFPLSVEARIYYRGPRNTPTPASIKLDLTALEKVVCPSVLCKIAHPYPDKLPNPGRVRCYTFEEVFAEKIRAMGERSRPRDLYDIINLFRRGALRSQPKYIRSILIKKCKTKGVSVPNYKLIKDSPYHNELRSEWENMLGHQLQVLPPLEQFWEELSHLFDWLEGTYVPKILASLPIQREEDTTWVPPSTIYNWELRIPIESIRFAAINHLCIELEYRKKGHDACNYLIEPYSLRRTKKNNLVLHAIITGTQEHRTFRVDWIE</sequence>
<gene>
    <name evidence="2" type="ORF">S01H4_07374</name>
</gene>
<dbReference type="InterPro" id="IPR026881">
    <property type="entry name" value="WYL_dom"/>
</dbReference>
<accession>X0YXX1</accession>
<protein>
    <recommendedName>
        <fullName evidence="1">WYL domain-containing protein</fullName>
    </recommendedName>
</protein>
<proteinExistence type="predicted"/>
<comment type="caution">
    <text evidence="2">The sequence shown here is derived from an EMBL/GenBank/DDBJ whole genome shotgun (WGS) entry which is preliminary data.</text>
</comment>
<dbReference type="Pfam" id="PF08843">
    <property type="entry name" value="AbiEii"/>
    <property type="match status" value="1"/>
</dbReference>
<name>X0YXX1_9ZZZZ</name>
<feature type="non-terminal residue" evidence="2">
    <location>
        <position position="373"/>
    </location>
</feature>
<dbReference type="Gene3D" id="3.10.450.620">
    <property type="entry name" value="JHP933, nucleotidyltransferase-like core domain"/>
    <property type="match status" value="1"/>
</dbReference>
<evidence type="ECO:0000313" key="2">
    <source>
        <dbReference type="EMBL" id="GAG61185.1"/>
    </source>
</evidence>
<evidence type="ECO:0000259" key="1">
    <source>
        <dbReference type="Pfam" id="PF13280"/>
    </source>
</evidence>
<dbReference type="Pfam" id="PF13280">
    <property type="entry name" value="WYL"/>
    <property type="match status" value="1"/>
</dbReference>
<dbReference type="InterPro" id="IPR014942">
    <property type="entry name" value="AbiEii"/>
</dbReference>